<evidence type="ECO:0000256" key="1">
    <source>
        <dbReference type="SAM" id="Phobius"/>
    </source>
</evidence>
<dbReference type="EMBL" id="JBBPBK010000007">
    <property type="protein sequence ID" value="KAK9281448.1"/>
    <property type="molecule type" value="Genomic_DNA"/>
</dbReference>
<accession>A0AAP0RNU9</accession>
<dbReference type="AlphaFoldDB" id="A0AAP0RNU9"/>
<keyword evidence="1" id="KW-1133">Transmembrane helix</keyword>
<feature type="transmembrane region" description="Helical" evidence="1">
    <location>
        <begin position="6"/>
        <end position="25"/>
    </location>
</feature>
<keyword evidence="3" id="KW-1185">Reference proteome</keyword>
<evidence type="ECO:0000313" key="2">
    <source>
        <dbReference type="EMBL" id="KAK9281448.1"/>
    </source>
</evidence>
<keyword evidence="1" id="KW-0812">Transmembrane</keyword>
<proteinExistence type="predicted"/>
<keyword evidence="1" id="KW-0472">Membrane</keyword>
<gene>
    <name evidence="2" type="ORF">L1049_004350</name>
</gene>
<name>A0AAP0RNU9_LIQFO</name>
<evidence type="ECO:0000313" key="3">
    <source>
        <dbReference type="Proteomes" id="UP001415857"/>
    </source>
</evidence>
<protein>
    <submittedName>
        <fullName evidence="2">Uncharacterized protein</fullName>
    </submittedName>
</protein>
<sequence>MGGGHTLVLALTIWLINVPVIVTFGDSDYHKKAQRVLATDISGNIEIGNGYGVPGGGAYYGAPRPNISMLSMANQQNRELEQKPMANELPDYLKQKLRARGILKDETAKGANVNTESIIFVGNMQHEIYKPAKAPYLVT</sequence>
<comment type="caution">
    <text evidence="2">The sequence shown here is derived from an EMBL/GenBank/DDBJ whole genome shotgun (WGS) entry which is preliminary data.</text>
</comment>
<reference evidence="2 3" key="1">
    <citation type="journal article" date="2024" name="Plant J.">
        <title>Genome sequences and population genomics reveal climatic adaptation and genomic divergence between two closely related sweetgum species.</title>
        <authorList>
            <person name="Xu W.Q."/>
            <person name="Ren C.Q."/>
            <person name="Zhang X.Y."/>
            <person name="Comes H.P."/>
            <person name="Liu X.H."/>
            <person name="Li Y.G."/>
            <person name="Kettle C.J."/>
            <person name="Jalonen R."/>
            <person name="Gaisberger H."/>
            <person name="Ma Y.Z."/>
            <person name="Qiu Y.X."/>
        </authorList>
    </citation>
    <scope>NUCLEOTIDE SEQUENCE [LARGE SCALE GENOMIC DNA]</scope>
    <source>
        <strain evidence="2">Hangzhou</strain>
    </source>
</reference>
<dbReference type="Proteomes" id="UP001415857">
    <property type="component" value="Unassembled WGS sequence"/>
</dbReference>
<organism evidence="2 3">
    <name type="scientific">Liquidambar formosana</name>
    <name type="common">Formosan gum</name>
    <dbReference type="NCBI Taxonomy" id="63359"/>
    <lineage>
        <taxon>Eukaryota</taxon>
        <taxon>Viridiplantae</taxon>
        <taxon>Streptophyta</taxon>
        <taxon>Embryophyta</taxon>
        <taxon>Tracheophyta</taxon>
        <taxon>Spermatophyta</taxon>
        <taxon>Magnoliopsida</taxon>
        <taxon>eudicotyledons</taxon>
        <taxon>Gunneridae</taxon>
        <taxon>Pentapetalae</taxon>
        <taxon>Saxifragales</taxon>
        <taxon>Altingiaceae</taxon>
        <taxon>Liquidambar</taxon>
    </lineage>
</organism>